<evidence type="ECO:0000256" key="1">
    <source>
        <dbReference type="SAM" id="SignalP"/>
    </source>
</evidence>
<dbReference type="GeneID" id="37044882"/>
<organism evidence="2 3">
    <name type="scientific">Acaromyces ingoldii</name>
    <dbReference type="NCBI Taxonomy" id="215250"/>
    <lineage>
        <taxon>Eukaryota</taxon>
        <taxon>Fungi</taxon>
        <taxon>Dikarya</taxon>
        <taxon>Basidiomycota</taxon>
        <taxon>Ustilaginomycotina</taxon>
        <taxon>Exobasidiomycetes</taxon>
        <taxon>Exobasidiales</taxon>
        <taxon>Cryptobasidiaceae</taxon>
        <taxon>Acaromyces</taxon>
    </lineage>
</organism>
<proteinExistence type="predicted"/>
<evidence type="ECO:0000313" key="2">
    <source>
        <dbReference type="EMBL" id="PWN86645.1"/>
    </source>
</evidence>
<gene>
    <name evidence="2" type="ORF">FA10DRAFT_270015</name>
</gene>
<dbReference type="RefSeq" id="XP_025373843.1">
    <property type="nucleotide sequence ID" value="XM_025522966.1"/>
</dbReference>
<protein>
    <recommendedName>
        <fullName evidence="4">Ecp2 effector protein domain-containing protein</fullName>
    </recommendedName>
</protein>
<feature type="signal peptide" evidence="1">
    <location>
        <begin position="1"/>
        <end position="19"/>
    </location>
</feature>
<name>A0A316YFY0_9BASI</name>
<evidence type="ECO:0000313" key="3">
    <source>
        <dbReference type="Proteomes" id="UP000245768"/>
    </source>
</evidence>
<dbReference type="AlphaFoldDB" id="A0A316YFY0"/>
<dbReference type="InParanoid" id="A0A316YFY0"/>
<feature type="chain" id="PRO_5016351216" description="Ecp2 effector protein domain-containing protein" evidence="1">
    <location>
        <begin position="20"/>
        <end position="310"/>
    </location>
</feature>
<reference evidence="2" key="1">
    <citation type="journal article" date="2018" name="Mol. Biol. Evol.">
        <title>Broad Genomic Sampling Reveals a Smut Pathogenic Ancestry of the Fungal Clade Ustilaginomycotina.</title>
        <authorList>
            <person name="Kijpornyongpan T."/>
            <person name="Mondo S.J."/>
            <person name="Barry K."/>
            <person name="Sandor L."/>
            <person name="Lee J."/>
            <person name="Lipzen A."/>
            <person name="Pangilinan J."/>
            <person name="LaButti K."/>
            <person name="Hainaut M."/>
            <person name="Henrissat B."/>
            <person name="Grigoriev I.V."/>
            <person name="Spatafora J.W."/>
            <person name="Aime M.C."/>
        </authorList>
    </citation>
    <scope>NUCLEOTIDE SEQUENCE [LARGE SCALE GENOMIC DNA]</scope>
    <source>
        <strain evidence="2">MCA 4198</strain>
    </source>
</reference>
<dbReference type="Proteomes" id="UP000245768">
    <property type="component" value="Unassembled WGS sequence"/>
</dbReference>
<accession>A0A316YFY0</accession>
<keyword evidence="3" id="KW-1185">Reference proteome</keyword>
<keyword evidence="1" id="KW-0732">Signal</keyword>
<sequence length="310" mass="32406">MHSFFFFAAVAMVASDGLAAPSRRHTVPLSELLERGMPAARTPATLDTRDKTGNGTHCQQAFQPYVEYSSTTQNVGLCNPVDMVQIAMDYACSPSAGPGSCHAGLQPDCSFNDKTVKVDPPVGQCTVSIDGQWQDGHGDLLGKMVIESLRAYMDNQGDKASKTLQETGFTLQQYIMPSIIVAGLRNYNYGPGVETLDKGKASSGKTHASNTDKQAGDSCVTIYANDPPKMTMTVDCKADAGSTLTCDSLKGFLGALVSILGGLVSTFAPELKLPEEALKKGLQSAAISAGTSAATTGSQTGLGNSGVCSK</sequence>
<evidence type="ECO:0008006" key="4">
    <source>
        <dbReference type="Google" id="ProtNLM"/>
    </source>
</evidence>
<dbReference type="EMBL" id="KZ819643">
    <property type="protein sequence ID" value="PWN86645.1"/>
    <property type="molecule type" value="Genomic_DNA"/>
</dbReference>